<evidence type="ECO:0000259" key="1">
    <source>
        <dbReference type="PROSITE" id="PS50290"/>
    </source>
</evidence>
<feature type="domain" description="PI3K/PI4K catalytic" evidence="1">
    <location>
        <begin position="1"/>
        <end position="53"/>
    </location>
</feature>
<reference evidence="2 3" key="1">
    <citation type="journal article" date="2018" name="Gigascience">
        <title>Genomes of trombidid mites reveal novel predicted allergens and laterally-transferred genes associated with secondary metabolism.</title>
        <authorList>
            <person name="Dong X."/>
            <person name="Chaisiri K."/>
            <person name="Xia D."/>
            <person name="Armstrong S.D."/>
            <person name="Fang Y."/>
            <person name="Donnelly M.J."/>
            <person name="Kadowaki T."/>
            <person name="McGarry J.W."/>
            <person name="Darby A.C."/>
            <person name="Makepeace B.L."/>
        </authorList>
    </citation>
    <scope>NUCLEOTIDE SEQUENCE [LARGE SCALE GENOMIC DNA]</scope>
    <source>
        <strain evidence="2">UoL-WK</strain>
    </source>
</reference>
<keyword evidence="3" id="KW-1185">Reference proteome</keyword>
<evidence type="ECO:0000313" key="3">
    <source>
        <dbReference type="Proteomes" id="UP000285301"/>
    </source>
</evidence>
<dbReference type="InterPro" id="IPR036940">
    <property type="entry name" value="PI3/4_kinase_cat_sf"/>
</dbReference>
<dbReference type="InterPro" id="IPR000403">
    <property type="entry name" value="PI3/4_kinase_cat_dom"/>
</dbReference>
<keyword evidence="2" id="KW-0418">Kinase</keyword>
<gene>
    <name evidence="2" type="ORF">B4U79_12840</name>
</gene>
<dbReference type="Gene3D" id="1.10.1070.11">
    <property type="entry name" value="Phosphatidylinositol 3-/4-kinase, catalytic domain"/>
    <property type="match status" value="1"/>
</dbReference>
<dbReference type="GO" id="GO:0016301">
    <property type="term" value="F:kinase activity"/>
    <property type="evidence" value="ECO:0007669"/>
    <property type="project" value="UniProtKB-KW"/>
</dbReference>
<sequence>MIDAMGARGYEGPFRKTCEATVRVMRDKSVALMSVLRVLEWKTTDRITAEEAR</sequence>
<proteinExistence type="predicted"/>
<dbReference type="PROSITE" id="PS50290">
    <property type="entry name" value="PI3_4_KINASE_3"/>
    <property type="match status" value="1"/>
</dbReference>
<dbReference type="OrthoDB" id="381190at2759"/>
<name>A0A443RRX3_9ACAR</name>
<accession>A0A443RRX3</accession>
<organism evidence="2 3">
    <name type="scientific">Dinothrombium tinctorium</name>
    <dbReference type="NCBI Taxonomy" id="1965070"/>
    <lineage>
        <taxon>Eukaryota</taxon>
        <taxon>Metazoa</taxon>
        <taxon>Ecdysozoa</taxon>
        <taxon>Arthropoda</taxon>
        <taxon>Chelicerata</taxon>
        <taxon>Arachnida</taxon>
        <taxon>Acari</taxon>
        <taxon>Acariformes</taxon>
        <taxon>Trombidiformes</taxon>
        <taxon>Prostigmata</taxon>
        <taxon>Anystina</taxon>
        <taxon>Parasitengona</taxon>
        <taxon>Trombidioidea</taxon>
        <taxon>Trombidiidae</taxon>
        <taxon>Dinothrombium</taxon>
    </lineage>
</organism>
<evidence type="ECO:0000313" key="2">
    <source>
        <dbReference type="EMBL" id="RWS18033.1"/>
    </source>
</evidence>
<dbReference type="Proteomes" id="UP000285301">
    <property type="component" value="Unassembled WGS sequence"/>
</dbReference>
<dbReference type="EMBL" id="NCKU01000005">
    <property type="protein sequence ID" value="RWS18033.1"/>
    <property type="molecule type" value="Genomic_DNA"/>
</dbReference>
<dbReference type="AlphaFoldDB" id="A0A443RRX3"/>
<comment type="caution">
    <text evidence="2">The sequence shown here is derived from an EMBL/GenBank/DDBJ whole genome shotgun (WGS) entry which is preliminary data.</text>
</comment>
<keyword evidence="2" id="KW-0808">Transferase</keyword>
<protein>
    <submittedName>
        <fullName evidence="2">Serine/threonine-protein kinase atr-like protein</fullName>
    </submittedName>
</protein>